<dbReference type="EMBL" id="CP001700">
    <property type="protein sequence ID" value="ACU77739.1"/>
    <property type="molecule type" value="Genomic_DNA"/>
</dbReference>
<dbReference type="HOGENOM" id="CLU_896285_0_0_11"/>
<proteinExistence type="predicted"/>
<accession>C7Q3Y1</accession>
<name>C7Q3Y1_CATAD</name>
<dbReference type="AlphaFoldDB" id="C7Q3Y1"/>
<evidence type="ECO:0000313" key="2">
    <source>
        <dbReference type="Proteomes" id="UP000000851"/>
    </source>
</evidence>
<evidence type="ECO:0000313" key="1">
    <source>
        <dbReference type="EMBL" id="ACU77739.1"/>
    </source>
</evidence>
<sequence>MLLALRPMDSDLEMQLPPLLLWLDEQGRERPSEYIDVSAYAGDEPGAMEFVGMLITILEDRGFVDVVRGLDDRPDSLITKRGKVEAQRVRETRGNRVARMRFARDAVIQWLFAEYPTHAGSQQQFLGWKGSVFLGDMLTNDEFSEAVRYLRGRDLVEVTNLAGTDVRLTTNGIDCATSGGSVSDFLNGPKPQSAGGPVFNAPINGPVAVNSSQFTQNVVTSGAVDIEGLRAFVSLVRDLTPSLTPHESEQQELLSEVSELDIAASTAVPDAGLLKRLTGRVVTAVKGLTHSPGVQKLALEAGEKVLDHFS</sequence>
<gene>
    <name evidence="1" type="ordered locus">Caci_8926</name>
</gene>
<reference evidence="1 2" key="1">
    <citation type="journal article" date="2009" name="Stand. Genomic Sci.">
        <title>Complete genome sequence of Catenulispora acidiphila type strain (ID 139908).</title>
        <authorList>
            <person name="Copeland A."/>
            <person name="Lapidus A."/>
            <person name="Glavina Del Rio T."/>
            <person name="Nolan M."/>
            <person name="Lucas S."/>
            <person name="Chen F."/>
            <person name="Tice H."/>
            <person name="Cheng J.F."/>
            <person name="Bruce D."/>
            <person name="Goodwin L."/>
            <person name="Pitluck S."/>
            <person name="Mikhailova N."/>
            <person name="Pati A."/>
            <person name="Ivanova N."/>
            <person name="Mavromatis K."/>
            <person name="Chen A."/>
            <person name="Palaniappan K."/>
            <person name="Chain P."/>
            <person name="Land M."/>
            <person name="Hauser L."/>
            <person name="Chang Y.J."/>
            <person name="Jeffries C.D."/>
            <person name="Chertkov O."/>
            <person name="Brettin T."/>
            <person name="Detter J.C."/>
            <person name="Han C."/>
            <person name="Ali Z."/>
            <person name="Tindall B.J."/>
            <person name="Goker M."/>
            <person name="Bristow J."/>
            <person name="Eisen J.A."/>
            <person name="Markowitz V."/>
            <person name="Hugenholtz P."/>
            <person name="Kyrpides N.C."/>
            <person name="Klenk H.P."/>
        </authorList>
    </citation>
    <scope>NUCLEOTIDE SEQUENCE [LARGE SCALE GENOMIC DNA]</scope>
    <source>
        <strain evidence="2">DSM 44928 / JCM 14897 / NBRC 102108 / NRRL B-24433 / ID139908</strain>
    </source>
</reference>
<dbReference type="KEGG" id="cai:Caci_8926"/>
<organism evidence="1 2">
    <name type="scientific">Catenulispora acidiphila (strain DSM 44928 / JCM 14897 / NBRC 102108 / NRRL B-24433 / ID139908)</name>
    <dbReference type="NCBI Taxonomy" id="479433"/>
    <lineage>
        <taxon>Bacteria</taxon>
        <taxon>Bacillati</taxon>
        <taxon>Actinomycetota</taxon>
        <taxon>Actinomycetes</taxon>
        <taxon>Catenulisporales</taxon>
        <taxon>Catenulisporaceae</taxon>
        <taxon>Catenulispora</taxon>
    </lineage>
</organism>
<dbReference type="STRING" id="479433.Caci_8926"/>
<keyword evidence="2" id="KW-1185">Reference proteome</keyword>
<dbReference type="InParanoid" id="C7Q3Y1"/>
<protein>
    <submittedName>
        <fullName evidence="1">Uncharacterized protein</fullName>
    </submittedName>
</protein>
<dbReference type="Proteomes" id="UP000000851">
    <property type="component" value="Chromosome"/>
</dbReference>